<dbReference type="EMBL" id="KQ460473">
    <property type="protein sequence ID" value="KPJ14399.1"/>
    <property type="molecule type" value="Genomic_DNA"/>
</dbReference>
<gene>
    <name evidence="2" type="ORF">RR48_13470</name>
</gene>
<dbReference type="InParanoid" id="A0A194RA67"/>
<dbReference type="OrthoDB" id="6591956at2759"/>
<dbReference type="GO" id="GO:0005615">
    <property type="term" value="C:extracellular space"/>
    <property type="evidence" value="ECO:0007669"/>
    <property type="project" value="TreeGrafter"/>
</dbReference>
<dbReference type="InterPro" id="IPR038606">
    <property type="entry name" value="To_sf"/>
</dbReference>
<evidence type="ECO:0000313" key="2">
    <source>
        <dbReference type="EMBL" id="KPJ14399.1"/>
    </source>
</evidence>
<accession>A0A194RA67</accession>
<reference evidence="2 3" key="1">
    <citation type="journal article" date="2015" name="Nat. Commun.">
        <title>Outbred genome sequencing and CRISPR/Cas9 gene editing in butterflies.</title>
        <authorList>
            <person name="Li X."/>
            <person name="Fan D."/>
            <person name="Zhang W."/>
            <person name="Liu G."/>
            <person name="Zhang L."/>
            <person name="Zhao L."/>
            <person name="Fang X."/>
            <person name="Chen L."/>
            <person name="Dong Y."/>
            <person name="Chen Y."/>
            <person name="Ding Y."/>
            <person name="Zhao R."/>
            <person name="Feng M."/>
            <person name="Zhu Y."/>
            <person name="Feng Y."/>
            <person name="Jiang X."/>
            <person name="Zhu D."/>
            <person name="Xiang H."/>
            <person name="Feng X."/>
            <person name="Li S."/>
            <person name="Wang J."/>
            <person name="Zhang G."/>
            <person name="Kronforst M.R."/>
            <person name="Wang W."/>
        </authorList>
    </citation>
    <scope>NUCLEOTIDE SEQUENCE [LARGE SCALE GENOMIC DNA]</scope>
    <source>
        <strain evidence="2">Ya'a_city_454_Pm</strain>
        <tissue evidence="2">Whole body</tissue>
    </source>
</reference>
<dbReference type="PANTHER" id="PTHR11008:SF32">
    <property type="entry name" value="CIRCADIAN CLOCK-CONTROLLED PROTEIN DAYWAKE-RELATED"/>
    <property type="match status" value="1"/>
</dbReference>
<proteinExistence type="predicted"/>
<sequence length="239" mass="26516">MKTYLFAFLTFVLSGANGASAPFIKPCKLNDVECIKSSATAAIPFIVPGIPALGIPSSEPLHIQEAKSDQDEMKLTFKDLNIYGLSKSQFKNVEVDEAKSILHVDLETPLSAKGTYKLEGKILFIPAEGEGNIEIKTDKVRVIIDAKYTTITDEKGDKHWKITGYDYTYDLINKVYFVPENLFGGDATRAKPVLELFDHSWKELITEIGAPIIKDVVKSAVERVKKFFLAVPLSELVQS</sequence>
<dbReference type="STRING" id="76193.A0A194RA67"/>
<keyword evidence="3" id="KW-1185">Reference proteome</keyword>
<dbReference type="PANTHER" id="PTHR11008">
    <property type="entry name" value="PROTEIN TAKEOUT-LIKE PROTEIN"/>
    <property type="match status" value="1"/>
</dbReference>
<dbReference type="KEGG" id="pmac:106711484"/>
<name>A0A194RA67_PAPMA</name>
<protein>
    <submittedName>
        <fullName evidence="2">Circadian clock-controlled protein</fullName>
    </submittedName>
</protein>
<evidence type="ECO:0000313" key="3">
    <source>
        <dbReference type="Proteomes" id="UP000053240"/>
    </source>
</evidence>
<dbReference type="SMART" id="SM00700">
    <property type="entry name" value="JHBP"/>
    <property type="match status" value="1"/>
</dbReference>
<feature type="chain" id="PRO_5008265025" evidence="1">
    <location>
        <begin position="19"/>
        <end position="239"/>
    </location>
</feature>
<dbReference type="Proteomes" id="UP000053240">
    <property type="component" value="Unassembled WGS sequence"/>
</dbReference>
<dbReference type="InterPro" id="IPR010562">
    <property type="entry name" value="Haemolymph_juvenile_hormone-bd"/>
</dbReference>
<dbReference type="Pfam" id="PF06585">
    <property type="entry name" value="JHBP"/>
    <property type="match status" value="1"/>
</dbReference>
<dbReference type="Gene3D" id="3.15.10.30">
    <property type="entry name" value="Haemolymph juvenile hormone binding protein"/>
    <property type="match status" value="1"/>
</dbReference>
<keyword evidence="1" id="KW-0732">Signal</keyword>
<dbReference type="AlphaFoldDB" id="A0A194RA67"/>
<evidence type="ECO:0000256" key="1">
    <source>
        <dbReference type="SAM" id="SignalP"/>
    </source>
</evidence>
<feature type="signal peptide" evidence="1">
    <location>
        <begin position="1"/>
        <end position="18"/>
    </location>
</feature>
<organism evidence="2 3">
    <name type="scientific">Papilio machaon</name>
    <name type="common">Old World swallowtail butterfly</name>
    <dbReference type="NCBI Taxonomy" id="76193"/>
    <lineage>
        <taxon>Eukaryota</taxon>
        <taxon>Metazoa</taxon>
        <taxon>Ecdysozoa</taxon>
        <taxon>Arthropoda</taxon>
        <taxon>Hexapoda</taxon>
        <taxon>Insecta</taxon>
        <taxon>Pterygota</taxon>
        <taxon>Neoptera</taxon>
        <taxon>Endopterygota</taxon>
        <taxon>Lepidoptera</taxon>
        <taxon>Glossata</taxon>
        <taxon>Ditrysia</taxon>
        <taxon>Papilionoidea</taxon>
        <taxon>Papilionidae</taxon>
        <taxon>Papilioninae</taxon>
        <taxon>Papilio</taxon>
    </lineage>
</organism>